<dbReference type="Pfam" id="PF00096">
    <property type="entry name" value="zf-C2H2"/>
    <property type="match status" value="3"/>
</dbReference>
<dbReference type="Proteomes" id="UP000076420">
    <property type="component" value="Unassembled WGS sequence"/>
</dbReference>
<name>A0A2C9JYF8_BIOGL</name>
<feature type="domain" description="C2H2-type" evidence="9">
    <location>
        <begin position="1080"/>
        <end position="1107"/>
    </location>
</feature>
<dbReference type="GO" id="GO:0000978">
    <property type="term" value="F:RNA polymerase II cis-regulatory region sequence-specific DNA binding"/>
    <property type="evidence" value="ECO:0007669"/>
    <property type="project" value="TreeGrafter"/>
</dbReference>
<feature type="domain" description="C2H2-type" evidence="9">
    <location>
        <begin position="782"/>
        <end position="809"/>
    </location>
</feature>
<feature type="compositionally biased region" description="Polar residues" evidence="8">
    <location>
        <begin position="128"/>
        <end position="140"/>
    </location>
</feature>
<feature type="domain" description="C2H2-type" evidence="9">
    <location>
        <begin position="509"/>
        <end position="536"/>
    </location>
</feature>
<dbReference type="PANTHER" id="PTHR24388">
    <property type="entry name" value="ZINC FINGER PROTEIN"/>
    <property type="match status" value="1"/>
</dbReference>
<dbReference type="FunFam" id="3.30.160.60:FF:000882">
    <property type="entry name" value="Predicted gene, 21060"/>
    <property type="match status" value="1"/>
</dbReference>
<keyword evidence="2" id="KW-0479">Metal-binding</keyword>
<evidence type="ECO:0000256" key="7">
    <source>
        <dbReference type="PROSITE-ProRule" id="PRU00042"/>
    </source>
</evidence>
<evidence type="ECO:0000256" key="6">
    <source>
        <dbReference type="ARBA" id="ARBA00023242"/>
    </source>
</evidence>
<feature type="region of interest" description="Disordered" evidence="8">
    <location>
        <begin position="1"/>
        <end position="23"/>
    </location>
</feature>
<evidence type="ECO:0000256" key="1">
    <source>
        <dbReference type="ARBA" id="ARBA00004123"/>
    </source>
</evidence>
<feature type="compositionally biased region" description="Polar residues" evidence="8">
    <location>
        <begin position="1"/>
        <end position="11"/>
    </location>
</feature>
<feature type="domain" description="C2H2-type" evidence="9">
    <location>
        <begin position="1052"/>
        <end position="1074"/>
    </location>
</feature>
<feature type="domain" description="C2H2-type" evidence="9">
    <location>
        <begin position="1164"/>
        <end position="1186"/>
    </location>
</feature>
<evidence type="ECO:0000259" key="9">
    <source>
        <dbReference type="PROSITE" id="PS50157"/>
    </source>
</evidence>
<dbReference type="GO" id="GO:0008270">
    <property type="term" value="F:zinc ion binding"/>
    <property type="evidence" value="ECO:0007669"/>
    <property type="project" value="UniProtKB-KW"/>
</dbReference>
<dbReference type="SMART" id="SM00355">
    <property type="entry name" value="ZnF_C2H2"/>
    <property type="match status" value="19"/>
</dbReference>
<dbReference type="PROSITE" id="PS00028">
    <property type="entry name" value="ZINC_FINGER_C2H2_1"/>
    <property type="match status" value="14"/>
</dbReference>
<evidence type="ECO:0000256" key="8">
    <source>
        <dbReference type="SAM" id="MobiDB-lite"/>
    </source>
</evidence>
<gene>
    <name evidence="10" type="primary">106072946</name>
</gene>
<evidence type="ECO:0000256" key="4">
    <source>
        <dbReference type="ARBA" id="ARBA00022771"/>
    </source>
</evidence>
<dbReference type="VEuPathDB" id="VectorBase:BGLB010033"/>
<feature type="region of interest" description="Disordered" evidence="8">
    <location>
        <begin position="243"/>
        <end position="282"/>
    </location>
</feature>
<dbReference type="KEGG" id="bgt:106072946"/>
<dbReference type="SUPFAM" id="SSF57667">
    <property type="entry name" value="beta-beta-alpha zinc fingers"/>
    <property type="match status" value="7"/>
</dbReference>
<feature type="domain" description="C2H2-type" evidence="9">
    <location>
        <begin position="1108"/>
        <end position="1135"/>
    </location>
</feature>
<dbReference type="Gene3D" id="3.30.160.60">
    <property type="entry name" value="Classic Zinc Finger"/>
    <property type="match status" value="7"/>
</dbReference>
<evidence type="ECO:0000256" key="3">
    <source>
        <dbReference type="ARBA" id="ARBA00022737"/>
    </source>
</evidence>
<feature type="domain" description="C2H2-type" evidence="9">
    <location>
        <begin position="535"/>
        <end position="559"/>
    </location>
</feature>
<dbReference type="InterPro" id="IPR050527">
    <property type="entry name" value="Snail/Krueppel_Znf"/>
</dbReference>
<dbReference type="GO" id="GO:0000981">
    <property type="term" value="F:DNA-binding transcription factor activity, RNA polymerase II-specific"/>
    <property type="evidence" value="ECO:0007669"/>
    <property type="project" value="TreeGrafter"/>
</dbReference>
<protein>
    <recommendedName>
        <fullName evidence="9">C2H2-type domain-containing protein</fullName>
    </recommendedName>
</protein>
<dbReference type="EnsemblMetazoa" id="BGLB010033-RB">
    <property type="protein sequence ID" value="BGLB010033-PB"/>
    <property type="gene ID" value="BGLB010033"/>
</dbReference>
<dbReference type="RefSeq" id="XP_013088864.2">
    <property type="nucleotide sequence ID" value="XM_013233410.2"/>
</dbReference>
<evidence type="ECO:0000256" key="2">
    <source>
        <dbReference type="ARBA" id="ARBA00022723"/>
    </source>
</evidence>
<reference evidence="10" key="1">
    <citation type="submission" date="2020-05" db="UniProtKB">
        <authorList>
            <consortium name="EnsemblMetazoa"/>
        </authorList>
    </citation>
    <scope>IDENTIFICATION</scope>
    <source>
        <strain evidence="10">BB02</strain>
    </source>
</reference>
<dbReference type="PROSITE" id="PS50157">
    <property type="entry name" value="ZINC_FINGER_C2H2_2"/>
    <property type="match status" value="12"/>
</dbReference>
<dbReference type="InterPro" id="IPR013087">
    <property type="entry name" value="Znf_C2H2_type"/>
</dbReference>
<feature type="domain" description="C2H2-type" evidence="9">
    <location>
        <begin position="997"/>
        <end position="1024"/>
    </location>
</feature>
<feature type="domain" description="C2H2-type" evidence="9">
    <location>
        <begin position="1136"/>
        <end position="1163"/>
    </location>
</feature>
<feature type="domain" description="C2H2-type" evidence="9">
    <location>
        <begin position="746"/>
        <end position="769"/>
    </location>
</feature>
<organism evidence="10 11">
    <name type="scientific">Biomphalaria glabrata</name>
    <name type="common">Bloodfluke planorb</name>
    <name type="synonym">Freshwater snail</name>
    <dbReference type="NCBI Taxonomy" id="6526"/>
    <lineage>
        <taxon>Eukaryota</taxon>
        <taxon>Metazoa</taxon>
        <taxon>Spiralia</taxon>
        <taxon>Lophotrochozoa</taxon>
        <taxon>Mollusca</taxon>
        <taxon>Gastropoda</taxon>
        <taxon>Heterobranchia</taxon>
        <taxon>Euthyneura</taxon>
        <taxon>Panpulmonata</taxon>
        <taxon>Hygrophila</taxon>
        <taxon>Lymnaeoidea</taxon>
        <taxon>Planorbidae</taxon>
        <taxon>Biomphalaria</taxon>
    </lineage>
</organism>
<dbReference type="PANTHER" id="PTHR24388:SF54">
    <property type="entry name" value="PROTEIN ESCARGOT"/>
    <property type="match status" value="1"/>
</dbReference>
<feature type="region of interest" description="Disordered" evidence="8">
    <location>
        <begin position="186"/>
        <end position="206"/>
    </location>
</feature>
<keyword evidence="6" id="KW-0539">Nucleus</keyword>
<accession>A0A2C9JYF8</accession>
<dbReference type="VEuPathDB" id="VectorBase:BGLAX_044326"/>
<keyword evidence="3" id="KW-0677">Repeat</keyword>
<feature type="compositionally biased region" description="Basic and acidic residues" evidence="8">
    <location>
        <begin position="250"/>
        <end position="265"/>
    </location>
</feature>
<feature type="domain" description="C2H2-type" evidence="9">
    <location>
        <begin position="1024"/>
        <end position="1051"/>
    </location>
</feature>
<evidence type="ECO:0000313" key="11">
    <source>
        <dbReference type="Proteomes" id="UP000076420"/>
    </source>
</evidence>
<keyword evidence="4 7" id="KW-0863">Zinc-finger</keyword>
<feature type="domain" description="C2H2-type" evidence="9">
    <location>
        <begin position="479"/>
        <end position="508"/>
    </location>
</feature>
<dbReference type="FunFam" id="3.30.160.60:FF:000624">
    <property type="entry name" value="zinc finger protein 697"/>
    <property type="match status" value="1"/>
</dbReference>
<dbReference type="GO" id="GO:0005634">
    <property type="term" value="C:nucleus"/>
    <property type="evidence" value="ECO:0007669"/>
    <property type="project" value="UniProtKB-SubCell"/>
</dbReference>
<dbReference type="OrthoDB" id="427030at2759"/>
<dbReference type="STRING" id="6526.A0A2C9JYF8"/>
<dbReference type="InterPro" id="IPR036236">
    <property type="entry name" value="Znf_C2H2_sf"/>
</dbReference>
<dbReference type="FunFam" id="3.30.160.60:FF:000065">
    <property type="entry name" value="B-cell CLL/lymphoma 6, member B"/>
    <property type="match status" value="1"/>
</dbReference>
<feature type="region of interest" description="Disordered" evidence="8">
    <location>
        <begin position="128"/>
        <end position="167"/>
    </location>
</feature>
<evidence type="ECO:0000313" key="10">
    <source>
        <dbReference type="EnsemblMetazoa" id="BGLB010033-PB"/>
    </source>
</evidence>
<keyword evidence="5" id="KW-0862">Zinc</keyword>
<evidence type="ECO:0000256" key="5">
    <source>
        <dbReference type="ARBA" id="ARBA00022833"/>
    </source>
</evidence>
<comment type="subcellular location">
    <subcellularLocation>
        <location evidence="1">Nucleus</location>
    </subcellularLocation>
</comment>
<proteinExistence type="predicted"/>
<sequence>MTTNGETSKANGTDHEENLHSDFFNSGSEKELQNITTQFDVSDTFITIETKDGLSSKKIPFSQFLKQVVIDKESGDLKVDFSQLIVSSNGAHKNIAEIISCEENASNKNITTSSPVISLSNGDASTLSISQTHSGINSTLERPVKKRGRPPKKKPEDNATLQMDTISSSTALKSCTVPVAGARQNILSMPRRSNRTPAKSSRFGDDYVNSLTLGKVSSSTLSNSTSTWNTQLMTLALAAERHKHKPNKPNSEHSGSDTDSVKDSDFGASDLTLEKKSPDKMGSIMDTDASDSAIYIKQVPLKNNNLSHSKAELSSNGDRVTKAEEKMKKHNIRGPKTLKKYEPVDPVVKRTLQEALLHVTQATRGHMSFSKPEMENSDCTNPTVYYTIMEPKMAPLGNGLLVQKSEDKINFRIIEFEGEISENSELSMTYPQDRYYSCDICCKIFPSLNSWLYHNQYSHNRTMKAFESFPASIGDRQEHVCDYCHQSFPYSFMLDIHIKRKRHSEIKSFRCTLCRKGFASHKDREEHWLVHHPARSCGLCGKEFTNIVMLRRHINNNCHGARFRKVPENEGLTADDNMVLSKYKSKMLVDTENEVEEERIDYATMISENDDEDDFEEEDRVSGHENEKVRCGTCELEFSTSSRLWHHKIEDHREFYPEGFRDTLQDKLTRYENMLLTASSTEIQKPADGNKNKFFTILKPAWPTEKPKLTISVEDKEFVFKQNSPRQNILEEMTHNSYSDKKNTSFECLDCSETFLLASSYREHRSKMHGEYFEILKIMGAFQCTLCSETFPCQFMLDKHVKKHVGKKVLPCTLCGVFFHKIQDRRLHWKTVHPGIGCPNCGKMYASIKYLQKHISLNCQDHYPPTKKFLEFQKKQHSDFEMSKNEKKVDKKIIRCHLCPKICSSIHGWRRHMSESHEDAGFSKLSNMCIICNELVYGYKALEKHLLQNHAEDSGLPVEEEDGLVEEALKKCDIDITAYRKAGRNTSEIYQDEEGNYHCPNCTKVHSDLKALRTHIRIHVNMKLECSLCHKVFKNPTLLKQHVQRHRKDAVYSCDTCDKKFLTVQKLNKHRKVHHSTGNFVCDLCGMAFALNDYLQKHKRCHTDKRPHSCTVCGKTFRTKPELRVHVLIHTRETPYKCQYCSRGFSQKGNYRIHLAQHTGEKPYQCDQCDISFALLCHLKRHKSTHDQKINYRCIWCDKECTQRKHMQMHVQRVHKEDFYQHEEQMKLEMPVPIAPAQAKLYNRRIGKANKVRRQYRTKAQKCDSTIQQLMTGAVQKTEIIDEEMEGSQDIVIEPLVEHMIKTSHESGGYEILVSDDHQNYAKHSISADLIGQDNVEIVMGENNEISIIIKDPSTLQEVIGDNLETGPVQIHEALQQAVEAFVIQSKNMQEEVQIPISIEELDKSS</sequence>